<name>A0A914RDV5_PAREQ</name>
<sequence>MFVVANVNYSFMAVVVAMKIVSKRSKTAVAPVMFMEIHRQMRYI</sequence>
<keyword evidence="1" id="KW-1185">Reference proteome</keyword>
<dbReference type="Proteomes" id="UP000887564">
    <property type="component" value="Unplaced"/>
</dbReference>
<evidence type="ECO:0000313" key="1">
    <source>
        <dbReference type="Proteomes" id="UP000887564"/>
    </source>
</evidence>
<dbReference type="AlphaFoldDB" id="A0A914RDV5"/>
<accession>A0A914RDV5</accession>
<organism evidence="1 2">
    <name type="scientific">Parascaris equorum</name>
    <name type="common">Equine roundworm</name>
    <dbReference type="NCBI Taxonomy" id="6256"/>
    <lineage>
        <taxon>Eukaryota</taxon>
        <taxon>Metazoa</taxon>
        <taxon>Ecdysozoa</taxon>
        <taxon>Nematoda</taxon>
        <taxon>Chromadorea</taxon>
        <taxon>Rhabditida</taxon>
        <taxon>Spirurina</taxon>
        <taxon>Ascaridomorpha</taxon>
        <taxon>Ascaridoidea</taxon>
        <taxon>Ascarididae</taxon>
        <taxon>Parascaris</taxon>
    </lineage>
</organism>
<reference evidence="2" key="1">
    <citation type="submission" date="2022-11" db="UniProtKB">
        <authorList>
            <consortium name="WormBaseParasite"/>
        </authorList>
    </citation>
    <scope>IDENTIFICATION</scope>
</reference>
<proteinExistence type="predicted"/>
<protein>
    <submittedName>
        <fullName evidence="2">Uncharacterized protein</fullName>
    </submittedName>
</protein>
<dbReference type="WBParaSite" id="PEQ_0000448501-mRNA-1">
    <property type="protein sequence ID" value="PEQ_0000448501-mRNA-1"/>
    <property type="gene ID" value="PEQ_0000448501"/>
</dbReference>
<evidence type="ECO:0000313" key="2">
    <source>
        <dbReference type="WBParaSite" id="PEQ_0000448501-mRNA-1"/>
    </source>
</evidence>